<dbReference type="InterPro" id="IPR015422">
    <property type="entry name" value="PyrdxlP-dep_Trfase_small"/>
</dbReference>
<keyword evidence="5" id="KW-0032">Aminotransferase</keyword>
<name>A0A5B7TUX5_9FLAO</name>
<dbReference type="NCBIfam" id="TIGR02379">
    <property type="entry name" value="ECA_wecE"/>
    <property type="match status" value="1"/>
</dbReference>
<dbReference type="OrthoDB" id="9810913at2"/>
<dbReference type="PANTHER" id="PTHR30244">
    <property type="entry name" value="TRANSAMINASE"/>
    <property type="match status" value="1"/>
</dbReference>
<dbReference type="InterPro" id="IPR015421">
    <property type="entry name" value="PyrdxlP-dep_Trfase_major"/>
</dbReference>
<dbReference type="PIRSF" id="PIRSF000390">
    <property type="entry name" value="PLP_StrS"/>
    <property type="match status" value="1"/>
</dbReference>
<comment type="similarity">
    <text evidence="1 4">Belongs to the DegT/DnrJ/EryC1 family.</text>
</comment>
<accession>A0A5B7TUX5</accession>
<dbReference type="Pfam" id="PF01041">
    <property type="entry name" value="DegT_DnrJ_EryC1"/>
    <property type="match status" value="1"/>
</dbReference>
<dbReference type="GO" id="GO:0000271">
    <property type="term" value="P:polysaccharide biosynthetic process"/>
    <property type="evidence" value="ECO:0007669"/>
    <property type="project" value="TreeGrafter"/>
</dbReference>
<sequence>MIPFNKPFLSGKETEYIVEAVNSGHVSGNGHFTKKCHHFFQDKYNFHKVLLTTSCTDALEMCALLLDIKPGDEVIVPSYTFVSTALAFVRQGAKVIFADSRKDHPNIDIDKIESLITDKTKAIVVVHYASIAVDMDKVMKIADEHNIMVVEDAAQAINTFYKGRPLGGIGHLGTYSFHETKNIISGEGGLLIINDEKLSERAEIIWEKGTNRASFFRGEVNKYGWVDTGSSFLPSEITAAFLYAQLEKLDMIQRNRIYIWNQYYEGLSSLAMQGKIYLPVVPEYSTNNGHMFYIICKSLNERRDIISFLKNRKILSVFHYLSLHKSEFYRNKYEGEELPMSDFYTDHLLRLPFYFELKDDEVNYVIQSVVDYFKEKTK</sequence>
<dbReference type="KEGG" id="fbe:FF125_12045"/>
<evidence type="ECO:0000313" key="5">
    <source>
        <dbReference type="EMBL" id="QCX39131.1"/>
    </source>
</evidence>
<evidence type="ECO:0000256" key="3">
    <source>
        <dbReference type="PIRSR" id="PIRSR000390-2"/>
    </source>
</evidence>
<protein>
    <submittedName>
        <fullName evidence="5">dTDP-4-amino-4,6-dideoxygalactose transaminase</fullName>
        <ecNumber evidence="5">2.6.1.59</ecNumber>
    </submittedName>
</protein>
<dbReference type="InterPro" id="IPR000653">
    <property type="entry name" value="DegT/StrS_aminotransferase"/>
</dbReference>
<evidence type="ECO:0000313" key="6">
    <source>
        <dbReference type="Proteomes" id="UP000306229"/>
    </source>
</evidence>
<evidence type="ECO:0000256" key="2">
    <source>
        <dbReference type="PIRSR" id="PIRSR000390-1"/>
    </source>
</evidence>
<evidence type="ECO:0000256" key="4">
    <source>
        <dbReference type="RuleBase" id="RU004508"/>
    </source>
</evidence>
<feature type="modified residue" description="N6-(pyridoxal phosphate)lysine" evidence="3">
    <location>
        <position position="181"/>
    </location>
</feature>
<keyword evidence="6" id="KW-1185">Reference proteome</keyword>
<feature type="active site" description="Proton acceptor" evidence="2">
    <location>
        <position position="181"/>
    </location>
</feature>
<evidence type="ECO:0000256" key="1">
    <source>
        <dbReference type="ARBA" id="ARBA00037999"/>
    </source>
</evidence>
<dbReference type="EMBL" id="CP040749">
    <property type="protein sequence ID" value="QCX39131.1"/>
    <property type="molecule type" value="Genomic_DNA"/>
</dbReference>
<dbReference type="Gene3D" id="3.90.1150.10">
    <property type="entry name" value="Aspartate Aminotransferase, domain 1"/>
    <property type="match status" value="1"/>
</dbReference>
<dbReference type="FunFam" id="3.40.640.10:FF:000037">
    <property type="entry name" value="dTDP-4-amino-4,6-dideoxygalactose transaminase"/>
    <property type="match status" value="1"/>
</dbReference>
<dbReference type="PANTHER" id="PTHR30244:SF34">
    <property type="entry name" value="DTDP-4-AMINO-4,6-DIDEOXYGALACTOSE TRANSAMINASE"/>
    <property type="match status" value="1"/>
</dbReference>
<keyword evidence="5" id="KW-0808">Transferase</keyword>
<gene>
    <name evidence="5" type="primary">rffA</name>
    <name evidence="5" type="synonym">fcnA</name>
    <name evidence="5" type="synonym">wecE</name>
    <name evidence="5" type="ORF">FF125_12045</name>
</gene>
<dbReference type="AlphaFoldDB" id="A0A5B7TUX5"/>
<dbReference type="GO" id="GO:0019180">
    <property type="term" value="F:dTDP-4-amino-4,6-dideoxygalactose transaminase activity"/>
    <property type="evidence" value="ECO:0007669"/>
    <property type="project" value="UniProtKB-EC"/>
</dbReference>
<dbReference type="CDD" id="cd00616">
    <property type="entry name" value="AHBA_syn"/>
    <property type="match status" value="1"/>
</dbReference>
<dbReference type="InterPro" id="IPR015424">
    <property type="entry name" value="PyrdxlP-dep_Trfase"/>
</dbReference>
<dbReference type="Proteomes" id="UP000306229">
    <property type="component" value="Chromosome"/>
</dbReference>
<dbReference type="Gene3D" id="3.40.640.10">
    <property type="entry name" value="Type I PLP-dependent aspartate aminotransferase-like (Major domain)"/>
    <property type="match status" value="1"/>
</dbReference>
<dbReference type="SUPFAM" id="SSF53383">
    <property type="entry name" value="PLP-dependent transferases"/>
    <property type="match status" value="1"/>
</dbReference>
<dbReference type="NCBIfam" id="NF008687">
    <property type="entry name" value="PRK11706.1"/>
    <property type="match status" value="1"/>
</dbReference>
<dbReference type="GO" id="GO:0030170">
    <property type="term" value="F:pyridoxal phosphate binding"/>
    <property type="evidence" value="ECO:0007669"/>
    <property type="project" value="TreeGrafter"/>
</dbReference>
<dbReference type="EC" id="2.6.1.59" evidence="5"/>
<proteinExistence type="inferred from homology"/>
<organism evidence="5 6">
    <name type="scientific">Aureibaculum algae</name>
    <dbReference type="NCBI Taxonomy" id="2584122"/>
    <lineage>
        <taxon>Bacteria</taxon>
        <taxon>Pseudomonadati</taxon>
        <taxon>Bacteroidota</taxon>
        <taxon>Flavobacteriia</taxon>
        <taxon>Flavobacteriales</taxon>
        <taxon>Flavobacteriaceae</taxon>
        <taxon>Aureibaculum</taxon>
    </lineage>
</organism>
<dbReference type="InterPro" id="IPR012749">
    <property type="entry name" value="WecE-like"/>
</dbReference>
<keyword evidence="3 4" id="KW-0663">Pyridoxal phosphate</keyword>
<reference evidence="5 6" key="1">
    <citation type="submission" date="2019-05" db="EMBL/GenBank/DDBJ databases">
        <title>Algicella ahnfeltiae gen. nov., sp. nov., a novel marine bacterium of the family Flavobacteriaceae isolated from a red alga.</title>
        <authorList>
            <person name="Nedashkovskaya O.I."/>
            <person name="Kukhlevskiy A.D."/>
            <person name="Kim S.-G."/>
            <person name="Zhukova N.V."/>
            <person name="Mikhailov V.V."/>
        </authorList>
    </citation>
    <scope>NUCLEOTIDE SEQUENCE [LARGE SCALE GENOMIC DNA]</scope>
    <source>
        <strain evidence="5 6">10Alg115</strain>
    </source>
</reference>
<dbReference type="RefSeq" id="WP_138949996.1">
    <property type="nucleotide sequence ID" value="NZ_CP040749.1"/>
</dbReference>